<dbReference type="AlphaFoldDB" id="C1D8H7"/>
<dbReference type="STRING" id="557598.LHK_01783"/>
<evidence type="ECO:0008006" key="3">
    <source>
        <dbReference type="Google" id="ProtNLM"/>
    </source>
</evidence>
<evidence type="ECO:0000313" key="1">
    <source>
        <dbReference type="EMBL" id="ACO74767.1"/>
    </source>
</evidence>
<evidence type="ECO:0000313" key="2">
    <source>
        <dbReference type="Proteomes" id="UP000002010"/>
    </source>
</evidence>
<protein>
    <recommendedName>
        <fullName evidence="3">Transcriptional regulator</fullName>
    </recommendedName>
</protein>
<name>C1D8H7_LARHH</name>
<dbReference type="RefSeq" id="WP_012697253.1">
    <property type="nucleotide sequence ID" value="NC_012559.1"/>
</dbReference>
<organism evidence="1 2">
    <name type="scientific">Laribacter hongkongensis (strain HLHK9)</name>
    <dbReference type="NCBI Taxonomy" id="557598"/>
    <lineage>
        <taxon>Bacteria</taxon>
        <taxon>Pseudomonadati</taxon>
        <taxon>Pseudomonadota</taxon>
        <taxon>Betaproteobacteria</taxon>
        <taxon>Neisseriales</taxon>
        <taxon>Aquaspirillaceae</taxon>
        <taxon>Laribacter</taxon>
    </lineage>
</organism>
<accession>C1D8H7</accession>
<proteinExistence type="predicted"/>
<dbReference type="HOGENOM" id="CLU_2382551_0_0_4"/>
<dbReference type="KEGG" id="lhk:LHK_01783"/>
<dbReference type="Proteomes" id="UP000002010">
    <property type="component" value="Chromosome"/>
</dbReference>
<sequence length="94" mass="10362">MTGKPASPSIARQILWVLMDSPRPLFLNEIVTALGGEYPGPYLMPTLVWLRTQGKIGCEVRAKPGKGPKRARAYFYVPPSDLFQQKSTQGSAVE</sequence>
<dbReference type="EMBL" id="CP001154">
    <property type="protein sequence ID" value="ACO74767.1"/>
    <property type="molecule type" value="Genomic_DNA"/>
</dbReference>
<reference evidence="1 2" key="1">
    <citation type="journal article" date="2009" name="PLoS Genet.">
        <title>The complete genome and proteome of Laribacter hongkongensis reveal potential mechanisms for adaptations to different temperatures and habitats.</title>
        <authorList>
            <person name="Woo P.C."/>
            <person name="Lau S.K."/>
            <person name="Tse H."/>
            <person name="Teng J.L."/>
            <person name="Curreem S.O."/>
            <person name="Tsang A.K."/>
            <person name="Fan R.Y."/>
            <person name="Wong G.K."/>
            <person name="Huang Y."/>
            <person name="Loman N.J."/>
            <person name="Snyder L.A."/>
            <person name="Cai J.J."/>
            <person name="Huang J.D."/>
            <person name="Mak W."/>
            <person name="Pallen M.J."/>
            <person name="Lok S."/>
            <person name="Yuen K.Y."/>
        </authorList>
    </citation>
    <scope>NUCLEOTIDE SEQUENCE [LARGE SCALE GENOMIC DNA]</scope>
    <source>
        <strain evidence="1 2">HLHK9</strain>
    </source>
</reference>
<gene>
    <name evidence="1" type="ordered locus">LHK_01783</name>
</gene>
<keyword evidence="2" id="KW-1185">Reference proteome</keyword>